<organism evidence="7 8">
    <name type="scientific">Neotabrizicola shimadae</name>
    <dbReference type="NCBI Taxonomy" id="2807096"/>
    <lineage>
        <taxon>Bacteria</taxon>
        <taxon>Pseudomonadati</taxon>
        <taxon>Pseudomonadota</taxon>
        <taxon>Alphaproteobacteria</taxon>
        <taxon>Rhodobacterales</taxon>
        <taxon>Paracoccaceae</taxon>
        <taxon>Neotabrizicola</taxon>
    </lineage>
</organism>
<proteinExistence type="predicted"/>
<dbReference type="EMBL" id="CP069370">
    <property type="protein sequence ID" value="QYZ69276.1"/>
    <property type="molecule type" value="Genomic_DNA"/>
</dbReference>
<dbReference type="GO" id="GO:0016757">
    <property type="term" value="F:glycosyltransferase activity"/>
    <property type="evidence" value="ECO:0007669"/>
    <property type="project" value="UniProtKB-KW"/>
</dbReference>
<dbReference type="InterPro" id="IPR029044">
    <property type="entry name" value="Nucleotide-diphossugar_trans"/>
</dbReference>
<evidence type="ECO:0000256" key="5">
    <source>
        <dbReference type="ARBA" id="ARBA00022989"/>
    </source>
</evidence>
<keyword evidence="5" id="KW-1133">Transmembrane helix</keyword>
<dbReference type="RefSeq" id="WP_220661496.1">
    <property type="nucleotide sequence ID" value="NZ_CP069370.1"/>
</dbReference>
<dbReference type="PANTHER" id="PTHR21461">
    <property type="entry name" value="GLYCOSYLTRANSFERASE FAMILY 92 PROTEIN"/>
    <property type="match status" value="1"/>
</dbReference>
<keyword evidence="6" id="KW-0472">Membrane</keyword>
<evidence type="ECO:0000256" key="1">
    <source>
        <dbReference type="ARBA" id="ARBA00004167"/>
    </source>
</evidence>
<protein>
    <submittedName>
        <fullName evidence="7">Glycosyltransferase family 92 protein</fullName>
    </submittedName>
</protein>
<dbReference type="SUPFAM" id="SSF53448">
    <property type="entry name" value="Nucleotide-diphospho-sugar transferases"/>
    <property type="match status" value="1"/>
</dbReference>
<dbReference type="Pfam" id="PF01697">
    <property type="entry name" value="Glyco_transf_92"/>
    <property type="match status" value="1"/>
</dbReference>
<dbReference type="KEGG" id="nsm:JO391_16275"/>
<dbReference type="AlphaFoldDB" id="A0A8G0ZUS0"/>
<keyword evidence="2" id="KW-0328">Glycosyltransferase</keyword>
<dbReference type="GO" id="GO:0005737">
    <property type="term" value="C:cytoplasm"/>
    <property type="evidence" value="ECO:0007669"/>
    <property type="project" value="TreeGrafter"/>
</dbReference>
<keyword evidence="8" id="KW-1185">Reference proteome</keyword>
<accession>A0A8G0ZUS0</accession>
<evidence type="ECO:0000313" key="7">
    <source>
        <dbReference type="EMBL" id="QYZ69276.1"/>
    </source>
</evidence>
<evidence type="ECO:0000313" key="8">
    <source>
        <dbReference type="Proteomes" id="UP000826300"/>
    </source>
</evidence>
<dbReference type="GO" id="GO:0016020">
    <property type="term" value="C:membrane"/>
    <property type="evidence" value="ECO:0007669"/>
    <property type="project" value="UniProtKB-SubCell"/>
</dbReference>
<comment type="subcellular location">
    <subcellularLocation>
        <location evidence="1">Membrane</location>
        <topology evidence="1">Single-pass membrane protein</topology>
    </subcellularLocation>
</comment>
<gene>
    <name evidence="7" type="ORF">JO391_16275</name>
</gene>
<evidence type="ECO:0000256" key="6">
    <source>
        <dbReference type="ARBA" id="ARBA00023136"/>
    </source>
</evidence>
<evidence type="ECO:0000256" key="4">
    <source>
        <dbReference type="ARBA" id="ARBA00022692"/>
    </source>
</evidence>
<reference evidence="7" key="1">
    <citation type="submission" date="2021-02" db="EMBL/GenBank/DDBJ databases">
        <title>Rhodobacter shimadae sp. nov., an aerobic anoxygenic phototrophic bacterium isolated from a hot spring.</title>
        <authorList>
            <person name="Muramatsu S."/>
            <person name="Haruta S."/>
            <person name="Hirose S."/>
            <person name="Hanada S."/>
        </authorList>
    </citation>
    <scope>NUCLEOTIDE SEQUENCE</scope>
    <source>
        <strain evidence="7">N10</strain>
    </source>
</reference>
<dbReference type="InterPro" id="IPR008166">
    <property type="entry name" value="Glyco_transf_92"/>
</dbReference>
<evidence type="ECO:0000256" key="3">
    <source>
        <dbReference type="ARBA" id="ARBA00022679"/>
    </source>
</evidence>
<keyword evidence="4" id="KW-0812">Transmembrane</keyword>
<name>A0A8G0ZUS0_9RHOB</name>
<dbReference type="Proteomes" id="UP000826300">
    <property type="component" value="Chromosome"/>
</dbReference>
<dbReference type="PANTHER" id="PTHR21461:SF69">
    <property type="entry name" value="GLYCOSYLTRANSFERASE FAMILY 92 PROTEIN"/>
    <property type="match status" value="1"/>
</dbReference>
<keyword evidence="3" id="KW-0808">Transferase</keyword>
<sequence>MFRFLSRRQITRLSLDPPKPRPDRAGLDVVLIVKNEERHIAEWARFHLLAGVSRFHVYDNGCTDGTIAELRRTVPPDALSVIPWDQKLRDGSREIHNQVLAYAHAVRNFGPSCRWMTFIDVDEFLVPKRAASLPEALEPLSNCACISLPWHMFGRSGHTEAPAGGVLENYTRRNPDPMSDAKGLRNFKMIVDPCRVVSMKVHTIETLGEGGTCNDRGQRFPMSARDSRAFYSAEAIQLNHYYTRSDAELRAKIARGPNLTTPDAEHLRRVMRKVENIEAGEVEDRSAISFLERIGARGLAGLP</sequence>
<evidence type="ECO:0000256" key="2">
    <source>
        <dbReference type="ARBA" id="ARBA00022676"/>
    </source>
</evidence>